<keyword evidence="2" id="KW-0812">Transmembrane</keyword>
<feature type="compositionally biased region" description="Pro residues" evidence="1">
    <location>
        <begin position="348"/>
        <end position="359"/>
    </location>
</feature>
<gene>
    <name evidence="3" type="ORF">TVAG_322600</name>
</gene>
<dbReference type="RefSeq" id="XP_001318863.1">
    <property type="nucleotide sequence ID" value="XM_001318828.1"/>
</dbReference>
<protein>
    <submittedName>
        <fullName evidence="3">Uncharacterized protein</fullName>
    </submittedName>
</protein>
<dbReference type="VEuPathDB" id="TrichDB:TVAGG3_0234670"/>
<sequence length="492" mass="54449">MFIYSLIFEVLKLNQDLVYDICPRAQRIKSKTYSMWTDDSARGYKLSDFTFPKDADKNCTYPKPLPKGLEEDLIEDLNDIKYLHGLGNWTVVLSPHELHWKIVTEGIWFWNANSNNGQVSGHITSAGARCKQELPWGSTGFAYSSVGGSSANYKACKMLWNLIDEYYPGMGHRAAMFSPALYQTQFAFGRRDNGNGVWPSLYFGVLSAYYRGDELSMSVLRWNDPNMPRPEFVALPPPGYVDYTLIPEVWTFQSPLINYRNVTYRAYINGTLATQKATGINGGYQDGGDWSTTDGVAFTRDIAYDTAWRGESQNFKPFPWPGTQIHIEVESDGHYWEYNTTVVDCDKVPPPPTPTPPPTRTFVPTNQPTPVGTPFLTAAETAVETPYLTPFLTAAETAFETPFSTPGKTETPDPTLDPTKTPVVLAKENPDNDNSLNSNSDNSKAKKIGLGVGIPVAILVCAAIGLGIFILVSKGIIGRPAPTPSDEEGIDV</sequence>
<evidence type="ECO:0000313" key="4">
    <source>
        <dbReference type="Proteomes" id="UP000001542"/>
    </source>
</evidence>
<keyword evidence="2" id="KW-1133">Transmembrane helix</keyword>
<organism evidence="3 4">
    <name type="scientific">Trichomonas vaginalis (strain ATCC PRA-98 / G3)</name>
    <dbReference type="NCBI Taxonomy" id="412133"/>
    <lineage>
        <taxon>Eukaryota</taxon>
        <taxon>Metamonada</taxon>
        <taxon>Parabasalia</taxon>
        <taxon>Trichomonadida</taxon>
        <taxon>Trichomonadidae</taxon>
        <taxon>Trichomonas</taxon>
    </lineage>
</organism>
<keyword evidence="2" id="KW-0472">Membrane</keyword>
<evidence type="ECO:0000313" key="3">
    <source>
        <dbReference type="EMBL" id="EAY06640.1"/>
    </source>
</evidence>
<keyword evidence="4" id="KW-1185">Reference proteome</keyword>
<dbReference type="VEuPathDB" id="TrichDB:TVAG_322600"/>
<feature type="region of interest" description="Disordered" evidence="1">
    <location>
        <begin position="347"/>
        <end position="367"/>
    </location>
</feature>
<reference evidence="3" key="2">
    <citation type="journal article" date="2007" name="Science">
        <title>Draft genome sequence of the sexually transmitted pathogen Trichomonas vaginalis.</title>
        <authorList>
            <person name="Carlton J.M."/>
            <person name="Hirt R.P."/>
            <person name="Silva J.C."/>
            <person name="Delcher A.L."/>
            <person name="Schatz M."/>
            <person name="Zhao Q."/>
            <person name="Wortman J.R."/>
            <person name="Bidwell S.L."/>
            <person name="Alsmark U.C.M."/>
            <person name="Besteiro S."/>
            <person name="Sicheritz-Ponten T."/>
            <person name="Noel C.J."/>
            <person name="Dacks J.B."/>
            <person name="Foster P.G."/>
            <person name="Simillion C."/>
            <person name="Van de Peer Y."/>
            <person name="Miranda-Saavedra D."/>
            <person name="Barton G.J."/>
            <person name="Westrop G.D."/>
            <person name="Mueller S."/>
            <person name="Dessi D."/>
            <person name="Fiori P.L."/>
            <person name="Ren Q."/>
            <person name="Paulsen I."/>
            <person name="Zhang H."/>
            <person name="Bastida-Corcuera F.D."/>
            <person name="Simoes-Barbosa A."/>
            <person name="Brown M.T."/>
            <person name="Hayes R.D."/>
            <person name="Mukherjee M."/>
            <person name="Okumura C.Y."/>
            <person name="Schneider R."/>
            <person name="Smith A.J."/>
            <person name="Vanacova S."/>
            <person name="Villalvazo M."/>
            <person name="Haas B.J."/>
            <person name="Pertea M."/>
            <person name="Feldblyum T.V."/>
            <person name="Utterback T.R."/>
            <person name="Shu C.L."/>
            <person name="Osoegawa K."/>
            <person name="de Jong P.J."/>
            <person name="Hrdy I."/>
            <person name="Horvathova L."/>
            <person name="Zubacova Z."/>
            <person name="Dolezal P."/>
            <person name="Malik S.B."/>
            <person name="Logsdon J.M. Jr."/>
            <person name="Henze K."/>
            <person name="Gupta A."/>
            <person name="Wang C.C."/>
            <person name="Dunne R.L."/>
            <person name="Upcroft J.A."/>
            <person name="Upcroft P."/>
            <person name="White O."/>
            <person name="Salzberg S.L."/>
            <person name="Tang P."/>
            <person name="Chiu C.-H."/>
            <person name="Lee Y.-S."/>
            <person name="Embley T.M."/>
            <person name="Coombs G.H."/>
            <person name="Mottram J.C."/>
            <person name="Tachezy J."/>
            <person name="Fraser-Liggett C.M."/>
            <person name="Johnson P.J."/>
        </authorList>
    </citation>
    <scope>NUCLEOTIDE SEQUENCE [LARGE SCALE GENOMIC DNA]</scope>
    <source>
        <strain evidence="3">G3</strain>
    </source>
</reference>
<evidence type="ECO:0000256" key="2">
    <source>
        <dbReference type="SAM" id="Phobius"/>
    </source>
</evidence>
<proteinExistence type="predicted"/>
<accession>A2EL12</accession>
<dbReference type="Proteomes" id="UP000001542">
    <property type="component" value="Unassembled WGS sequence"/>
</dbReference>
<dbReference type="EMBL" id="DS113418">
    <property type="protein sequence ID" value="EAY06640.1"/>
    <property type="molecule type" value="Genomic_DNA"/>
</dbReference>
<name>A2EL12_TRIV3</name>
<dbReference type="KEGG" id="tva:4764518"/>
<dbReference type="InParanoid" id="A2EL12"/>
<reference evidence="3" key="1">
    <citation type="submission" date="2006-10" db="EMBL/GenBank/DDBJ databases">
        <authorList>
            <person name="Amadeo P."/>
            <person name="Zhao Q."/>
            <person name="Wortman J."/>
            <person name="Fraser-Liggett C."/>
            <person name="Carlton J."/>
        </authorList>
    </citation>
    <scope>NUCLEOTIDE SEQUENCE</scope>
    <source>
        <strain evidence="3">G3</strain>
    </source>
</reference>
<feature type="transmembrane region" description="Helical" evidence="2">
    <location>
        <begin position="448"/>
        <end position="472"/>
    </location>
</feature>
<dbReference type="AlphaFoldDB" id="A2EL12"/>
<evidence type="ECO:0000256" key="1">
    <source>
        <dbReference type="SAM" id="MobiDB-lite"/>
    </source>
</evidence>